<protein>
    <recommendedName>
        <fullName evidence="2">CDT1 Geminin-binding domain-containing protein</fullName>
    </recommendedName>
</protein>
<dbReference type="AlphaFoldDB" id="A0A2U1MM99"/>
<dbReference type="GO" id="GO:0003677">
    <property type="term" value="F:DNA binding"/>
    <property type="evidence" value="ECO:0007669"/>
    <property type="project" value="InterPro"/>
</dbReference>
<dbReference type="InterPro" id="IPR014939">
    <property type="entry name" value="CDT1_Gemini-bd-like"/>
</dbReference>
<dbReference type="STRING" id="35608.A0A2U1MM99"/>
<dbReference type="OrthoDB" id="341730at2759"/>
<dbReference type="GO" id="GO:0000278">
    <property type="term" value="P:mitotic cell cycle"/>
    <property type="evidence" value="ECO:0007669"/>
    <property type="project" value="TreeGrafter"/>
</dbReference>
<dbReference type="GO" id="GO:0070182">
    <property type="term" value="F:DNA polymerase binding"/>
    <property type="evidence" value="ECO:0007669"/>
    <property type="project" value="TreeGrafter"/>
</dbReference>
<dbReference type="PANTHER" id="PTHR28637:SF1">
    <property type="entry name" value="DNA REPLICATION FACTOR CDT1"/>
    <property type="match status" value="1"/>
</dbReference>
<dbReference type="GO" id="GO:0030174">
    <property type="term" value="P:regulation of DNA-templated DNA replication initiation"/>
    <property type="evidence" value="ECO:0007669"/>
    <property type="project" value="InterPro"/>
</dbReference>
<reference evidence="3 4" key="1">
    <citation type="journal article" date="2018" name="Mol. Plant">
        <title>The genome of Artemisia annua provides insight into the evolution of Asteraceae family and artemisinin biosynthesis.</title>
        <authorList>
            <person name="Shen Q."/>
            <person name="Zhang L."/>
            <person name="Liao Z."/>
            <person name="Wang S."/>
            <person name="Yan T."/>
            <person name="Shi P."/>
            <person name="Liu M."/>
            <person name="Fu X."/>
            <person name="Pan Q."/>
            <person name="Wang Y."/>
            <person name="Lv Z."/>
            <person name="Lu X."/>
            <person name="Zhang F."/>
            <person name="Jiang W."/>
            <person name="Ma Y."/>
            <person name="Chen M."/>
            <person name="Hao X."/>
            <person name="Li L."/>
            <person name="Tang Y."/>
            <person name="Lv G."/>
            <person name="Zhou Y."/>
            <person name="Sun X."/>
            <person name="Brodelius P.E."/>
            <person name="Rose J.K.C."/>
            <person name="Tang K."/>
        </authorList>
    </citation>
    <scope>NUCLEOTIDE SEQUENCE [LARGE SCALE GENOMIC DNA]</scope>
    <source>
        <strain evidence="4">cv. Huhao1</strain>
        <tissue evidence="3">Leaf</tissue>
    </source>
</reference>
<dbReference type="GO" id="GO:0071163">
    <property type="term" value="P:DNA replication preinitiation complex assembly"/>
    <property type="evidence" value="ECO:0007669"/>
    <property type="project" value="InterPro"/>
</dbReference>
<evidence type="ECO:0000259" key="2">
    <source>
        <dbReference type="SMART" id="SM01075"/>
    </source>
</evidence>
<dbReference type="SMART" id="SM01075">
    <property type="entry name" value="CDT1"/>
    <property type="match status" value="1"/>
</dbReference>
<name>A0A2U1MM99_ARTAN</name>
<evidence type="ECO:0000256" key="1">
    <source>
        <dbReference type="SAM" id="MobiDB-lite"/>
    </source>
</evidence>
<dbReference type="SUPFAM" id="SSF46785">
    <property type="entry name" value="Winged helix' DNA-binding domain"/>
    <property type="match status" value="1"/>
</dbReference>
<dbReference type="PANTHER" id="PTHR28637">
    <property type="entry name" value="DNA REPLICATION FACTOR CDT1"/>
    <property type="match status" value="1"/>
</dbReference>
<dbReference type="Pfam" id="PF08839">
    <property type="entry name" value="CDT1"/>
    <property type="match status" value="1"/>
</dbReference>
<sequence length="324" mass="36501">MKEKETPKKNQNQMMEKLKQPARVGQLTQKLKKMNLKPALRDWVAALPRSAPPGPSTQTPISNHKTVEQKYELLDTLFDGLAFAIRLLRLNGSAQTFSSIKSLIEQMTKTRFTYTHLSQFKFILPDVIGIDKTLIRDYDWKNVFKHDILVTFKPDPTTIHVPINDDNDKGMWKSVKNDEISQITKLFQSRLKTFYESSSHEEDVDVPSLVLTVDSYSNPDATVLQVSFPGSLDALTDTINGLKHLGLDVAKQTITTEGSIVHTRVLVTQTSTGHKVENSDLLDNLRLTIISDLLKYNQEPRMGEGFGTQAPLKKLDVVDIATPI</sequence>
<dbReference type="InterPro" id="IPR045173">
    <property type="entry name" value="Cdt1"/>
</dbReference>
<dbReference type="InterPro" id="IPR036390">
    <property type="entry name" value="WH_DNA-bd_sf"/>
</dbReference>
<dbReference type="GO" id="GO:0000076">
    <property type="term" value="P:DNA replication checkpoint signaling"/>
    <property type="evidence" value="ECO:0007669"/>
    <property type="project" value="TreeGrafter"/>
</dbReference>
<comment type="caution">
    <text evidence="3">The sequence shown here is derived from an EMBL/GenBank/DDBJ whole genome shotgun (WGS) entry which is preliminary data.</text>
</comment>
<accession>A0A2U1MM99</accession>
<proteinExistence type="predicted"/>
<keyword evidence="4" id="KW-1185">Reference proteome</keyword>
<evidence type="ECO:0000313" key="4">
    <source>
        <dbReference type="Proteomes" id="UP000245207"/>
    </source>
</evidence>
<dbReference type="EMBL" id="PKPP01004882">
    <property type="protein sequence ID" value="PWA62385.1"/>
    <property type="molecule type" value="Genomic_DNA"/>
</dbReference>
<evidence type="ECO:0000313" key="3">
    <source>
        <dbReference type="EMBL" id="PWA62385.1"/>
    </source>
</evidence>
<organism evidence="3 4">
    <name type="scientific">Artemisia annua</name>
    <name type="common">Sweet wormwood</name>
    <dbReference type="NCBI Taxonomy" id="35608"/>
    <lineage>
        <taxon>Eukaryota</taxon>
        <taxon>Viridiplantae</taxon>
        <taxon>Streptophyta</taxon>
        <taxon>Embryophyta</taxon>
        <taxon>Tracheophyta</taxon>
        <taxon>Spermatophyta</taxon>
        <taxon>Magnoliopsida</taxon>
        <taxon>eudicotyledons</taxon>
        <taxon>Gunneridae</taxon>
        <taxon>Pentapetalae</taxon>
        <taxon>asterids</taxon>
        <taxon>campanulids</taxon>
        <taxon>Asterales</taxon>
        <taxon>Asteraceae</taxon>
        <taxon>Asteroideae</taxon>
        <taxon>Anthemideae</taxon>
        <taxon>Artemisiinae</taxon>
        <taxon>Artemisia</taxon>
    </lineage>
</organism>
<dbReference type="GO" id="GO:0005634">
    <property type="term" value="C:nucleus"/>
    <property type="evidence" value="ECO:0007669"/>
    <property type="project" value="TreeGrafter"/>
</dbReference>
<feature type="region of interest" description="Disordered" evidence="1">
    <location>
        <begin position="1"/>
        <end position="26"/>
    </location>
</feature>
<gene>
    <name evidence="3" type="ORF">CTI12_AA363150</name>
</gene>
<dbReference type="Proteomes" id="UP000245207">
    <property type="component" value="Unassembled WGS sequence"/>
</dbReference>
<feature type="domain" description="CDT1 Geminin-binding" evidence="2">
    <location>
        <begin position="47"/>
        <end position="213"/>
    </location>
</feature>